<dbReference type="InterPro" id="IPR049560">
    <property type="entry name" value="MeTrfase_RsmB-F_NOP2_cat"/>
</dbReference>
<dbReference type="PROSITE" id="PS51686">
    <property type="entry name" value="SAM_MT_RSMB_NOP"/>
    <property type="match status" value="1"/>
</dbReference>
<keyword evidence="8" id="KW-1185">Reference proteome</keyword>
<accession>A0A1H3CCP4</accession>
<evidence type="ECO:0000313" key="7">
    <source>
        <dbReference type="EMBL" id="SDX51259.1"/>
    </source>
</evidence>
<keyword evidence="3 5" id="KW-0949">S-adenosyl-L-methionine</keyword>
<evidence type="ECO:0000259" key="6">
    <source>
        <dbReference type="PROSITE" id="PS51686"/>
    </source>
</evidence>
<feature type="domain" description="SAM-dependent MTase RsmB/NOP-type" evidence="6">
    <location>
        <begin position="168"/>
        <end position="419"/>
    </location>
</feature>
<dbReference type="Pfam" id="PF01189">
    <property type="entry name" value="Methyltr_RsmB-F"/>
    <property type="match status" value="1"/>
</dbReference>
<feature type="binding site" evidence="5">
    <location>
        <position position="280"/>
    </location>
    <ligand>
        <name>S-adenosyl-L-methionine</name>
        <dbReference type="ChEBI" id="CHEBI:59789"/>
    </ligand>
</feature>
<dbReference type="OrthoDB" id="9810297at2"/>
<evidence type="ECO:0000256" key="3">
    <source>
        <dbReference type="ARBA" id="ARBA00022691"/>
    </source>
</evidence>
<sequence>MTPSARLQAAIETLDQIIGGAPAEKALTAWARGSRFAGSGDRAAVRDHVFDVLRMWRSCAAHGGIAADAAPVQMPGVAETEMRSITTTETPPGGTLSGRALILGLLRQSGDDVDALFNGQGHGPATLTMAERGVLAQAPDIAPLVALDCPDWLAPTLRADLGEDFSPVMEALRSRAPVFIRVNTARAAAADVRAELAQQGITAQPHPLSPTALHVTDGARRLRASAALADGRIEMQDAASQAVVDMIEGLQGARVLDFCAGGGGKALALAAKGAQVFAHDANPARMADLPARAARAGVSVPVLSTADLPQAGPFDVIVADVPCSGSGSWRRAPTAKWALTPERLAELVEIQAGILDQIAALAGPKTRLVYITCTLLACENADQIAAFLARNPGWRPGATRRLTPCDGGDGFFTAQVHRA</sequence>
<evidence type="ECO:0000256" key="1">
    <source>
        <dbReference type="ARBA" id="ARBA00022603"/>
    </source>
</evidence>
<evidence type="ECO:0000256" key="5">
    <source>
        <dbReference type="PROSITE-ProRule" id="PRU01023"/>
    </source>
</evidence>
<proteinExistence type="inferred from homology"/>
<reference evidence="7 8" key="1">
    <citation type="submission" date="2016-10" db="EMBL/GenBank/DDBJ databases">
        <authorList>
            <person name="de Groot N.N."/>
        </authorList>
    </citation>
    <scope>NUCLEOTIDE SEQUENCE [LARGE SCALE GENOMIC DNA]</scope>
    <source>
        <strain evidence="7 8">CGMCC 1.8894</strain>
    </source>
</reference>
<protein>
    <submittedName>
        <fullName evidence="7">16S rRNA (Cytosine967-C5)-methyltransferase</fullName>
    </submittedName>
</protein>
<dbReference type="SUPFAM" id="SSF53335">
    <property type="entry name" value="S-adenosyl-L-methionine-dependent methyltransferases"/>
    <property type="match status" value="1"/>
</dbReference>
<dbReference type="Gene3D" id="3.40.50.150">
    <property type="entry name" value="Vaccinia Virus protein VP39"/>
    <property type="match status" value="1"/>
</dbReference>
<dbReference type="Proteomes" id="UP000198539">
    <property type="component" value="Unassembled WGS sequence"/>
</dbReference>
<dbReference type="PANTHER" id="PTHR22807:SF53">
    <property type="entry name" value="RIBOSOMAL RNA SMALL SUBUNIT METHYLTRANSFERASE B-RELATED"/>
    <property type="match status" value="1"/>
</dbReference>
<keyword evidence="4 5" id="KW-0694">RNA-binding</keyword>
<dbReference type="InterPro" id="IPR023267">
    <property type="entry name" value="RCMT"/>
</dbReference>
<dbReference type="Pfam" id="PF22458">
    <property type="entry name" value="RsmF-B_ferredox"/>
    <property type="match status" value="1"/>
</dbReference>
<dbReference type="PRINTS" id="PR02008">
    <property type="entry name" value="RCMTFAMILY"/>
</dbReference>
<comment type="caution">
    <text evidence="5">Lacks conserved residue(s) required for the propagation of feature annotation.</text>
</comment>
<dbReference type="AlphaFoldDB" id="A0A1H3CCP4"/>
<dbReference type="GO" id="GO:0001510">
    <property type="term" value="P:RNA methylation"/>
    <property type="evidence" value="ECO:0007669"/>
    <property type="project" value="InterPro"/>
</dbReference>
<feature type="active site" description="Nucleophile" evidence="5">
    <location>
        <position position="373"/>
    </location>
</feature>
<dbReference type="InterPro" id="IPR029063">
    <property type="entry name" value="SAM-dependent_MTases_sf"/>
</dbReference>
<dbReference type="EMBL" id="FNOM01000009">
    <property type="protein sequence ID" value="SDX51259.1"/>
    <property type="molecule type" value="Genomic_DNA"/>
</dbReference>
<comment type="similarity">
    <text evidence="5">Belongs to the class I-like SAM-binding methyltransferase superfamily. RsmB/NOP family.</text>
</comment>
<dbReference type="RefSeq" id="WP_092891258.1">
    <property type="nucleotide sequence ID" value="NZ_CP061498.1"/>
</dbReference>
<gene>
    <name evidence="7" type="ORF">SAMN04488238_10992</name>
</gene>
<dbReference type="PANTHER" id="PTHR22807">
    <property type="entry name" value="NOP2 YEAST -RELATED NOL1/NOP2/FMU SUN DOMAIN-CONTAINING"/>
    <property type="match status" value="1"/>
</dbReference>
<evidence type="ECO:0000313" key="8">
    <source>
        <dbReference type="Proteomes" id="UP000198539"/>
    </source>
</evidence>
<organism evidence="7 8">
    <name type="scientific">Roseicitreum antarcticum</name>
    <dbReference type="NCBI Taxonomy" id="564137"/>
    <lineage>
        <taxon>Bacteria</taxon>
        <taxon>Pseudomonadati</taxon>
        <taxon>Pseudomonadota</taxon>
        <taxon>Alphaproteobacteria</taxon>
        <taxon>Rhodobacterales</taxon>
        <taxon>Paracoccaceae</taxon>
        <taxon>Roseicitreum</taxon>
    </lineage>
</organism>
<name>A0A1H3CCP4_9RHOB</name>
<keyword evidence="2 5" id="KW-0808">Transferase</keyword>
<keyword evidence="1 5" id="KW-0489">Methyltransferase</keyword>
<dbReference type="GO" id="GO:0008173">
    <property type="term" value="F:RNA methyltransferase activity"/>
    <property type="evidence" value="ECO:0007669"/>
    <property type="project" value="InterPro"/>
</dbReference>
<evidence type="ECO:0000256" key="4">
    <source>
        <dbReference type="ARBA" id="ARBA00022884"/>
    </source>
</evidence>
<evidence type="ECO:0000256" key="2">
    <source>
        <dbReference type="ARBA" id="ARBA00022679"/>
    </source>
</evidence>
<dbReference type="STRING" id="564137.SAMN04488238_10992"/>
<dbReference type="InterPro" id="IPR054728">
    <property type="entry name" value="RsmB-like_ferredoxin"/>
</dbReference>
<dbReference type="GO" id="GO:0003723">
    <property type="term" value="F:RNA binding"/>
    <property type="evidence" value="ECO:0007669"/>
    <property type="project" value="UniProtKB-UniRule"/>
</dbReference>
<feature type="binding site" evidence="5">
    <location>
        <position position="320"/>
    </location>
    <ligand>
        <name>S-adenosyl-L-methionine</name>
        <dbReference type="ChEBI" id="CHEBI:59789"/>
    </ligand>
</feature>
<dbReference type="InterPro" id="IPR001678">
    <property type="entry name" value="MeTrfase_RsmB-F_NOP2_dom"/>
</dbReference>